<evidence type="ECO:0000313" key="2">
    <source>
        <dbReference type="Proteomes" id="UP000823773"/>
    </source>
</evidence>
<evidence type="ECO:0000313" key="1">
    <source>
        <dbReference type="EMBL" id="MBP1872309.1"/>
    </source>
</evidence>
<sequence>MDGSARTLSAGERARCQFRANRLSRPPQCNSTRTDFNASMGHGLEDGMAYEWGEKRARRDRLWKVAAVLVVTLVTAGIPTAIVFAAMRY</sequence>
<dbReference type="EMBL" id="JAGGJR010000002">
    <property type="protein sequence ID" value="MBP1872309.1"/>
    <property type="molecule type" value="Genomic_DNA"/>
</dbReference>
<gene>
    <name evidence="1" type="ORF">J2Z19_002021</name>
</gene>
<organism evidence="1 2">
    <name type="scientific">Ensifer adhaerens</name>
    <name type="common">Sinorhizobium morelense</name>
    <dbReference type="NCBI Taxonomy" id="106592"/>
    <lineage>
        <taxon>Bacteria</taxon>
        <taxon>Pseudomonadati</taxon>
        <taxon>Pseudomonadota</taxon>
        <taxon>Alphaproteobacteria</taxon>
        <taxon>Hyphomicrobiales</taxon>
        <taxon>Rhizobiaceae</taxon>
        <taxon>Sinorhizobium/Ensifer group</taxon>
        <taxon>Ensifer</taxon>
    </lineage>
</organism>
<dbReference type="Proteomes" id="UP000823773">
    <property type="component" value="Unassembled WGS sequence"/>
</dbReference>
<proteinExistence type="predicted"/>
<comment type="caution">
    <text evidence="1">The sequence shown here is derived from an EMBL/GenBank/DDBJ whole genome shotgun (WGS) entry which is preliminary data.</text>
</comment>
<accession>A0ACC5SV74</accession>
<keyword evidence="2" id="KW-1185">Reference proteome</keyword>
<name>A0ACC5SV74_ENSAD</name>
<reference evidence="1" key="1">
    <citation type="submission" date="2021-03" db="EMBL/GenBank/DDBJ databases">
        <title>Genomic Encyclopedia of Type Strains, Phase IV (KMG-IV): sequencing the most valuable type-strain genomes for metagenomic binning, comparative biology and taxonomic classification.</title>
        <authorList>
            <person name="Goeker M."/>
        </authorList>
    </citation>
    <scope>NUCLEOTIDE SEQUENCE</scope>
    <source>
        <strain evidence="1">DSM 18131</strain>
    </source>
</reference>
<protein>
    <submittedName>
        <fullName evidence="1">Uncharacterized protein</fullName>
    </submittedName>
</protein>